<evidence type="ECO:0000313" key="3">
    <source>
        <dbReference type="Proteomes" id="UP000002630"/>
    </source>
</evidence>
<dbReference type="EMBL" id="FN649760">
    <property type="protein sequence ID" value="CBN78294.1"/>
    <property type="molecule type" value="Genomic_DNA"/>
</dbReference>
<accession>D8LNT4</accession>
<proteinExistence type="predicted"/>
<sequence length="152" mass="16096">MAHSTPREFADGPPLPTASTRPLPTAAEEDAPGPRGRGKGTGKANKKQKPTKEEEYSGRLGGAYQATIPERETMPGSRREAASTPASSAAEAAPCTQIWAAVKPTAAGEHSKQEKKEKEMLTMFASCLVDHFKGRIPADRVGETRAVKGGIL</sequence>
<protein>
    <submittedName>
        <fullName evidence="2">Uncharacterized protein</fullName>
    </submittedName>
</protein>
<name>D8LNT4_ECTSI</name>
<dbReference type="Proteomes" id="UP000002630">
    <property type="component" value="Unassembled WGS sequence"/>
</dbReference>
<gene>
    <name evidence="2" type="ORF">Esi_0005_0185</name>
</gene>
<feature type="compositionally biased region" description="Basic and acidic residues" evidence="1">
    <location>
        <begin position="69"/>
        <end position="81"/>
    </location>
</feature>
<dbReference type="InParanoid" id="D8LNT4"/>
<evidence type="ECO:0000256" key="1">
    <source>
        <dbReference type="SAM" id="MobiDB-lite"/>
    </source>
</evidence>
<keyword evidence="3" id="KW-1185">Reference proteome</keyword>
<reference evidence="2 3" key="1">
    <citation type="journal article" date="2010" name="Nature">
        <title>The Ectocarpus genome and the independent evolution of multicellularity in brown algae.</title>
        <authorList>
            <person name="Cock J.M."/>
            <person name="Sterck L."/>
            <person name="Rouze P."/>
            <person name="Scornet D."/>
            <person name="Allen A.E."/>
            <person name="Amoutzias G."/>
            <person name="Anthouard V."/>
            <person name="Artiguenave F."/>
            <person name="Aury J.M."/>
            <person name="Badger J.H."/>
            <person name="Beszteri B."/>
            <person name="Billiau K."/>
            <person name="Bonnet E."/>
            <person name="Bothwell J.H."/>
            <person name="Bowler C."/>
            <person name="Boyen C."/>
            <person name="Brownlee C."/>
            <person name="Carrano C.J."/>
            <person name="Charrier B."/>
            <person name="Cho G.Y."/>
            <person name="Coelho S.M."/>
            <person name="Collen J."/>
            <person name="Corre E."/>
            <person name="Da Silva C."/>
            <person name="Delage L."/>
            <person name="Delaroque N."/>
            <person name="Dittami S.M."/>
            <person name="Doulbeau S."/>
            <person name="Elias M."/>
            <person name="Farnham G."/>
            <person name="Gachon C.M."/>
            <person name="Gschloessl B."/>
            <person name="Heesch S."/>
            <person name="Jabbari K."/>
            <person name="Jubin C."/>
            <person name="Kawai H."/>
            <person name="Kimura K."/>
            <person name="Kloareg B."/>
            <person name="Kupper F.C."/>
            <person name="Lang D."/>
            <person name="Le Bail A."/>
            <person name="Leblanc C."/>
            <person name="Lerouge P."/>
            <person name="Lohr M."/>
            <person name="Lopez P.J."/>
            <person name="Martens C."/>
            <person name="Maumus F."/>
            <person name="Michel G."/>
            <person name="Miranda-Saavedra D."/>
            <person name="Morales J."/>
            <person name="Moreau H."/>
            <person name="Motomura T."/>
            <person name="Nagasato C."/>
            <person name="Napoli C.A."/>
            <person name="Nelson D.R."/>
            <person name="Nyvall-Collen P."/>
            <person name="Peters A.F."/>
            <person name="Pommier C."/>
            <person name="Potin P."/>
            <person name="Poulain J."/>
            <person name="Quesneville H."/>
            <person name="Read B."/>
            <person name="Rensing S.A."/>
            <person name="Ritter A."/>
            <person name="Rousvoal S."/>
            <person name="Samanta M."/>
            <person name="Samson G."/>
            <person name="Schroeder D.C."/>
            <person name="Segurens B."/>
            <person name="Strittmatter M."/>
            <person name="Tonon T."/>
            <person name="Tregear J.W."/>
            <person name="Valentin K."/>
            <person name="von Dassow P."/>
            <person name="Yamagishi T."/>
            <person name="Van de Peer Y."/>
            <person name="Wincker P."/>
        </authorList>
    </citation>
    <scope>NUCLEOTIDE SEQUENCE [LARGE SCALE GENOMIC DNA]</scope>
    <source>
        <strain evidence="3">Ec32 / CCAP1310/4</strain>
    </source>
</reference>
<organism evidence="2 3">
    <name type="scientific">Ectocarpus siliculosus</name>
    <name type="common">Brown alga</name>
    <name type="synonym">Conferva siliculosa</name>
    <dbReference type="NCBI Taxonomy" id="2880"/>
    <lineage>
        <taxon>Eukaryota</taxon>
        <taxon>Sar</taxon>
        <taxon>Stramenopiles</taxon>
        <taxon>Ochrophyta</taxon>
        <taxon>PX clade</taxon>
        <taxon>Phaeophyceae</taxon>
        <taxon>Ectocarpales</taxon>
        <taxon>Ectocarpaceae</taxon>
        <taxon>Ectocarpus</taxon>
    </lineage>
</organism>
<feature type="region of interest" description="Disordered" evidence="1">
    <location>
        <begin position="1"/>
        <end position="93"/>
    </location>
</feature>
<feature type="compositionally biased region" description="Low complexity" evidence="1">
    <location>
        <begin position="82"/>
        <end position="93"/>
    </location>
</feature>
<feature type="compositionally biased region" description="Basic and acidic residues" evidence="1">
    <location>
        <begin position="1"/>
        <end position="10"/>
    </location>
</feature>
<dbReference type="AlphaFoldDB" id="D8LNT4"/>
<evidence type="ECO:0000313" key="2">
    <source>
        <dbReference type="EMBL" id="CBN78294.1"/>
    </source>
</evidence>
<feature type="compositionally biased region" description="Basic residues" evidence="1">
    <location>
        <begin position="36"/>
        <end position="49"/>
    </location>
</feature>